<evidence type="ECO:0000313" key="2">
    <source>
        <dbReference type="EMBL" id="KJK50261.1"/>
    </source>
</evidence>
<reference evidence="2 3" key="1">
    <citation type="submission" date="2015-02" db="EMBL/GenBank/DDBJ databases">
        <authorList>
            <person name="Ju K.-S."/>
            <person name="Doroghazi J.R."/>
            <person name="Metcalf W."/>
        </authorList>
    </citation>
    <scope>NUCLEOTIDE SEQUENCE [LARGE SCALE GENOMIC DNA]</scope>
    <source>
        <strain evidence="2 3">NRRL B-16140</strain>
    </source>
</reference>
<dbReference type="Pfam" id="PF21806">
    <property type="entry name" value="DUF6879"/>
    <property type="match status" value="1"/>
</dbReference>
<sequence length="174" mass="20163">MPELISGEAFSALFREFDSSAWRWEAQGTYNQPDEVEPWQRWRDGVPVLQDLDWLRPWLDEIQAATESGKVFQRVRMLTEPLTEYLRWQMEVTPANLAAGEEIWLLTQAAASRLGLPEHDFWIFDRMKVAVLHYGAQGLIGAEIVTEPATVARYEQWRKIACVEAVSYEDFVKT</sequence>
<dbReference type="PATRIC" id="fig|68170.10.peg.1353"/>
<name>A0A0F0H5W8_LENAE</name>
<comment type="caution">
    <text evidence="2">The sequence shown here is derived from an EMBL/GenBank/DDBJ whole genome shotgun (WGS) entry which is preliminary data.</text>
</comment>
<feature type="domain" description="DUF6879" evidence="1">
    <location>
        <begin position="9"/>
        <end position="172"/>
    </location>
</feature>
<dbReference type="AlphaFoldDB" id="A0A0F0H5W8"/>
<dbReference type="InterPro" id="IPR049244">
    <property type="entry name" value="DUF6879"/>
</dbReference>
<evidence type="ECO:0000313" key="3">
    <source>
        <dbReference type="Proteomes" id="UP000033393"/>
    </source>
</evidence>
<dbReference type="RefSeq" id="WP_045311403.1">
    <property type="nucleotide sequence ID" value="NZ_JYJG01000063.1"/>
</dbReference>
<organism evidence="2 3">
    <name type="scientific">Lentzea aerocolonigenes</name>
    <name type="common">Lechevalieria aerocolonigenes</name>
    <name type="synonym">Saccharothrix aerocolonigenes</name>
    <dbReference type="NCBI Taxonomy" id="68170"/>
    <lineage>
        <taxon>Bacteria</taxon>
        <taxon>Bacillati</taxon>
        <taxon>Actinomycetota</taxon>
        <taxon>Actinomycetes</taxon>
        <taxon>Pseudonocardiales</taxon>
        <taxon>Pseudonocardiaceae</taxon>
        <taxon>Lentzea</taxon>
    </lineage>
</organism>
<accession>A0A0F0H5W8</accession>
<keyword evidence="3" id="KW-1185">Reference proteome</keyword>
<proteinExistence type="predicted"/>
<dbReference type="EMBL" id="JYJG01000063">
    <property type="protein sequence ID" value="KJK50261.1"/>
    <property type="molecule type" value="Genomic_DNA"/>
</dbReference>
<protein>
    <recommendedName>
        <fullName evidence="1">DUF6879 domain-containing protein</fullName>
    </recommendedName>
</protein>
<dbReference type="OrthoDB" id="3821358at2"/>
<evidence type="ECO:0000259" key="1">
    <source>
        <dbReference type="Pfam" id="PF21806"/>
    </source>
</evidence>
<gene>
    <name evidence="2" type="ORF">UK23_11345</name>
</gene>
<dbReference type="Proteomes" id="UP000033393">
    <property type="component" value="Unassembled WGS sequence"/>
</dbReference>